<organism evidence="2 3">
    <name type="scientific">Crenichthys baileyi</name>
    <name type="common">White River springfish</name>
    <dbReference type="NCBI Taxonomy" id="28760"/>
    <lineage>
        <taxon>Eukaryota</taxon>
        <taxon>Metazoa</taxon>
        <taxon>Chordata</taxon>
        <taxon>Craniata</taxon>
        <taxon>Vertebrata</taxon>
        <taxon>Euteleostomi</taxon>
        <taxon>Actinopterygii</taxon>
        <taxon>Neopterygii</taxon>
        <taxon>Teleostei</taxon>
        <taxon>Neoteleostei</taxon>
        <taxon>Acanthomorphata</taxon>
        <taxon>Ovalentaria</taxon>
        <taxon>Atherinomorphae</taxon>
        <taxon>Cyprinodontiformes</taxon>
        <taxon>Goodeidae</taxon>
        <taxon>Crenichthys</taxon>
    </lineage>
</organism>
<dbReference type="Proteomes" id="UP001311232">
    <property type="component" value="Unassembled WGS sequence"/>
</dbReference>
<accession>A0AAV9S8Y4</accession>
<name>A0AAV9S8Y4_9TELE</name>
<evidence type="ECO:0000313" key="3">
    <source>
        <dbReference type="Proteomes" id="UP001311232"/>
    </source>
</evidence>
<comment type="caution">
    <text evidence="2">The sequence shown here is derived from an EMBL/GenBank/DDBJ whole genome shotgun (WGS) entry which is preliminary data.</text>
</comment>
<feature type="compositionally biased region" description="Polar residues" evidence="1">
    <location>
        <begin position="50"/>
        <end position="66"/>
    </location>
</feature>
<dbReference type="EMBL" id="JAHHUM010000679">
    <property type="protein sequence ID" value="KAK5617692.1"/>
    <property type="molecule type" value="Genomic_DNA"/>
</dbReference>
<reference evidence="2 3" key="1">
    <citation type="submission" date="2021-06" db="EMBL/GenBank/DDBJ databases">
        <authorList>
            <person name="Palmer J.M."/>
        </authorList>
    </citation>
    <scope>NUCLEOTIDE SEQUENCE [LARGE SCALE GENOMIC DNA]</scope>
    <source>
        <strain evidence="2 3">MEX-2019</strain>
        <tissue evidence="2">Muscle</tissue>
    </source>
</reference>
<gene>
    <name evidence="2" type="ORF">CRENBAI_001535</name>
</gene>
<sequence length="66" mass="6724">MVRGCDGQPWSSSSFCNPPHTRLPVPPLAPSGLLHIASRRKSKGSAAAQPASSLQGPAAQPASTTC</sequence>
<evidence type="ECO:0000256" key="1">
    <source>
        <dbReference type="SAM" id="MobiDB-lite"/>
    </source>
</evidence>
<proteinExistence type="predicted"/>
<keyword evidence="3" id="KW-1185">Reference proteome</keyword>
<protein>
    <submittedName>
        <fullName evidence="2">Uncharacterized protein</fullName>
    </submittedName>
</protein>
<dbReference type="AlphaFoldDB" id="A0AAV9S8Y4"/>
<feature type="region of interest" description="Disordered" evidence="1">
    <location>
        <begin position="1"/>
        <end position="66"/>
    </location>
</feature>
<evidence type="ECO:0000313" key="2">
    <source>
        <dbReference type="EMBL" id="KAK5617692.1"/>
    </source>
</evidence>